<evidence type="ECO:0000313" key="2">
    <source>
        <dbReference type="EMBL" id="KAH6604179.1"/>
    </source>
</evidence>
<dbReference type="Proteomes" id="UP000827724">
    <property type="component" value="Unassembled WGS sequence"/>
</dbReference>
<feature type="compositionally biased region" description="Basic and acidic residues" evidence="1">
    <location>
        <begin position="269"/>
        <end position="280"/>
    </location>
</feature>
<feature type="region of interest" description="Disordered" evidence="1">
    <location>
        <begin position="1"/>
        <end position="86"/>
    </location>
</feature>
<evidence type="ECO:0000313" key="3">
    <source>
        <dbReference type="Proteomes" id="UP000827724"/>
    </source>
</evidence>
<proteinExistence type="predicted"/>
<dbReference type="EMBL" id="JAIWOZ010000006">
    <property type="protein sequence ID" value="KAH6604179.1"/>
    <property type="molecule type" value="Genomic_DNA"/>
</dbReference>
<feature type="compositionally biased region" description="Basic and acidic residues" evidence="1">
    <location>
        <begin position="301"/>
        <end position="320"/>
    </location>
</feature>
<feature type="compositionally biased region" description="Basic residues" evidence="1">
    <location>
        <begin position="16"/>
        <end position="29"/>
    </location>
</feature>
<organism evidence="2 3">
    <name type="scientific">Trichoderma cornu-damae</name>
    <dbReference type="NCBI Taxonomy" id="654480"/>
    <lineage>
        <taxon>Eukaryota</taxon>
        <taxon>Fungi</taxon>
        <taxon>Dikarya</taxon>
        <taxon>Ascomycota</taxon>
        <taxon>Pezizomycotina</taxon>
        <taxon>Sordariomycetes</taxon>
        <taxon>Hypocreomycetidae</taxon>
        <taxon>Hypocreales</taxon>
        <taxon>Hypocreaceae</taxon>
        <taxon>Trichoderma</taxon>
    </lineage>
</organism>
<gene>
    <name evidence="2" type="ORF">Trco_007625</name>
</gene>
<feature type="region of interest" description="Disordered" evidence="1">
    <location>
        <begin position="105"/>
        <end position="198"/>
    </location>
</feature>
<feature type="region of interest" description="Disordered" evidence="1">
    <location>
        <begin position="229"/>
        <end position="357"/>
    </location>
</feature>
<feature type="compositionally biased region" description="Polar residues" evidence="1">
    <location>
        <begin position="288"/>
        <end position="300"/>
    </location>
</feature>
<protein>
    <submittedName>
        <fullName evidence="2">Uncharacterized protein</fullName>
    </submittedName>
</protein>
<evidence type="ECO:0000256" key="1">
    <source>
        <dbReference type="SAM" id="MobiDB-lite"/>
    </source>
</evidence>
<dbReference type="AlphaFoldDB" id="A0A9P8TUH9"/>
<comment type="caution">
    <text evidence="2">The sequence shown here is derived from an EMBL/GenBank/DDBJ whole genome shotgun (WGS) entry which is preliminary data.</text>
</comment>
<dbReference type="OrthoDB" id="3941926at2759"/>
<keyword evidence="3" id="KW-1185">Reference proteome</keyword>
<sequence>MDDDKTNSATSNQGKPKGKWSSKNKKSKKRLESALRNTPQKESDGQEIPQPVLEASDQRPKEELQTEHDMLTPDAATSESLPPSMHLPETIQDCLEEPFRDAKGQAMTSTRTPYHYNTLPRGRPDFRNSAGGSLKIPKKRKNKYPTITSKTFEASEAGNFEPPQPGCADDYLVPTTNTDEASGVGSPTHARAPDLSKKSRLNPLATAFESPCKGTAAAAVTEALSNSPGVASFRAGLGGESLGKNRPPSKFKVMQRPATAHNSPTKASQPKDRLIRRLDGPRTAGSLEVSTRQQENNPNEMQRDWSKDKPRQQRESKALADLKATLNRKDCGKAETGLDAEDWPSLPGSRARSATLQ</sequence>
<accession>A0A9P8TUH9</accession>
<reference evidence="2" key="1">
    <citation type="submission" date="2021-08" db="EMBL/GenBank/DDBJ databases">
        <title>Chromosome-Level Trichoderma cornu-damae using Hi-C Data.</title>
        <authorList>
            <person name="Kim C.S."/>
        </authorList>
    </citation>
    <scope>NUCLEOTIDE SEQUENCE</scope>
    <source>
        <strain evidence="2">KA19-0412C</strain>
    </source>
</reference>
<name>A0A9P8TUH9_9HYPO</name>
<feature type="compositionally biased region" description="Basic and acidic residues" evidence="1">
    <location>
        <begin position="56"/>
        <end position="71"/>
    </location>
</feature>